<feature type="transmembrane region" description="Helical" evidence="1">
    <location>
        <begin position="266"/>
        <end position="283"/>
    </location>
</feature>
<comment type="caution">
    <text evidence="3">The sequence shown here is derived from an EMBL/GenBank/DDBJ whole genome shotgun (WGS) entry which is preliminary data.</text>
</comment>
<evidence type="ECO:0000256" key="1">
    <source>
        <dbReference type="SAM" id="Phobius"/>
    </source>
</evidence>
<dbReference type="InterPro" id="IPR000620">
    <property type="entry name" value="EamA_dom"/>
</dbReference>
<protein>
    <submittedName>
        <fullName evidence="3">DMT family transporter</fullName>
    </submittedName>
</protein>
<dbReference type="Pfam" id="PF00892">
    <property type="entry name" value="EamA"/>
    <property type="match status" value="2"/>
</dbReference>
<accession>A0ABS5WSG8</accession>
<evidence type="ECO:0000259" key="2">
    <source>
        <dbReference type="Pfam" id="PF00892"/>
    </source>
</evidence>
<feature type="transmembrane region" description="Helical" evidence="1">
    <location>
        <begin position="243"/>
        <end position="260"/>
    </location>
</feature>
<dbReference type="PANTHER" id="PTHR22911">
    <property type="entry name" value="ACYL-MALONYL CONDENSING ENZYME-RELATED"/>
    <property type="match status" value="1"/>
</dbReference>
<dbReference type="EMBL" id="JAHHDY010000015">
    <property type="protein sequence ID" value="MBT3142086.1"/>
    <property type="molecule type" value="Genomic_DNA"/>
</dbReference>
<dbReference type="Gene3D" id="1.10.3730.20">
    <property type="match status" value="1"/>
</dbReference>
<dbReference type="Proteomes" id="UP000763802">
    <property type="component" value="Unassembled WGS sequence"/>
</dbReference>
<feature type="transmembrane region" description="Helical" evidence="1">
    <location>
        <begin position="102"/>
        <end position="120"/>
    </location>
</feature>
<feature type="domain" description="EamA" evidence="2">
    <location>
        <begin position="153"/>
        <end position="277"/>
    </location>
</feature>
<dbReference type="RefSeq" id="WP_215193927.1">
    <property type="nucleotide sequence ID" value="NZ_JAHHDY010000015.1"/>
</dbReference>
<dbReference type="SUPFAM" id="SSF103481">
    <property type="entry name" value="Multidrug resistance efflux transporter EmrE"/>
    <property type="match status" value="2"/>
</dbReference>
<proteinExistence type="predicted"/>
<name>A0ABS5WSG8_9RHOB</name>
<evidence type="ECO:0000313" key="3">
    <source>
        <dbReference type="EMBL" id="MBT3142086.1"/>
    </source>
</evidence>
<sequence length="291" mass="30651">MSLQAENIRGSLLMVAAMAAFALEDMFIKSATQTLPVGQVLIIFGAGGFLVFAAMARLRGESVFGDSAPSRTLCIRSVFEIMGRLCFTLALALTPLSNASAILQATPLVVAMGAAVFFGETVGWRRWTAILVGLCGVLIILRPGLSGFEPASIFAVLGTIGFAGRDLATKAAPPQLTNAQLGVYGFLVLVFSGVLALLWTGGAVLPDPMTALKLGGAIAFGVLAYNALTGAMRQGEVSVIAPFRYTRLIFAMILGVVVFAERPDTFTLIGSAIVILSGLYTVLRERRISRV</sequence>
<feature type="domain" description="EamA" evidence="2">
    <location>
        <begin position="9"/>
        <end position="141"/>
    </location>
</feature>
<keyword evidence="1" id="KW-0812">Transmembrane</keyword>
<dbReference type="PANTHER" id="PTHR22911:SF135">
    <property type="entry name" value="BLR4310 PROTEIN"/>
    <property type="match status" value="1"/>
</dbReference>
<feature type="transmembrane region" description="Helical" evidence="1">
    <location>
        <begin position="37"/>
        <end position="56"/>
    </location>
</feature>
<dbReference type="InterPro" id="IPR037185">
    <property type="entry name" value="EmrE-like"/>
</dbReference>
<feature type="transmembrane region" description="Helical" evidence="1">
    <location>
        <begin position="151"/>
        <end position="169"/>
    </location>
</feature>
<keyword evidence="4" id="KW-1185">Reference proteome</keyword>
<feature type="transmembrane region" description="Helical" evidence="1">
    <location>
        <begin position="127"/>
        <end position="145"/>
    </location>
</feature>
<feature type="transmembrane region" description="Helical" evidence="1">
    <location>
        <begin position="211"/>
        <end position="231"/>
    </location>
</feature>
<feature type="transmembrane region" description="Helical" evidence="1">
    <location>
        <begin position="181"/>
        <end position="199"/>
    </location>
</feature>
<keyword evidence="1" id="KW-0472">Membrane</keyword>
<reference evidence="3 4" key="1">
    <citation type="submission" date="2021-05" db="EMBL/GenBank/DDBJ databases">
        <title>Draft genomes of marine bacteria isolated from model chitin particles.</title>
        <authorList>
            <person name="Datta M.S."/>
            <person name="Schwartzman J.A."/>
            <person name="Cordero O."/>
        </authorList>
    </citation>
    <scope>NUCLEOTIDE SEQUENCE [LARGE SCALE GENOMIC DNA]</scope>
    <source>
        <strain evidence="3 4">4E07</strain>
    </source>
</reference>
<organism evidence="3 4">
    <name type="scientific">Falsiruegeria litorea</name>
    <dbReference type="NCBI Taxonomy" id="1280831"/>
    <lineage>
        <taxon>Bacteria</taxon>
        <taxon>Pseudomonadati</taxon>
        <taxon>Pseudomonadota</taxon>
        <taxon>Alphaproteobacteria</taxon>
        <taxon>Rhodobacterales</taxon>
        <taxon>Roseobacteraceae</taxon>
        <taxon>Falsiruegeria</taxon>
    </lineage>
</organism>
<keyword evidence="1" id="KW-1133">Transmembrane helix</keyword>
<gene>
    <name evidence="3" type="ORF">KL867_13550</name>
</gene>
<evidence type="ECO:0000313" key="4">
    <source>
        <dbReference type="Proteomes" id="UP000763802"/>
    </source>
</evidence>